<dbReference type="PROSITE" id="PS50931">
    <property type="entry name" value="HTH_LYSR"/>
    <property type="match status" value="1"/>
</dbReference>
<dbReference type="Pfam" id="PF00126">
    <property type="entry name" value="HTH_1"/>
    <property type="match status" value="1"/>
</dbReference>
<gene>
    <name evidence="6" type="ORF">HCU74_01640</name>
</gene>
<dbReference type="Gene3D" id="1.10.10.10">
    <property type="entry name" value="Winged helix-like DNA-binding domain superfamily/Winged helix DNA-binding domain"/>
    <property type="match status" value="1"/>
</dbReference>
<dbReference type="InterPro" id="IPR050950">
    <property type="entry name" value="HTH-type_LysR_regulators"/>
</dbReference>
<dbReference type="SUPFAM" id="SSF53850">
    <property type="entry name" value="Periplasmic binding protein-like II"/>
    <property type="match status" value="1"/>
</dbReference>
<dbReference type="PANTHER" id="PTHR30419:SF8">
    <property type="entry name" value="NITROGEN ASSIMILATION TRANSCRIPTIONAL ACTIVATOR-RELATED"/>
    <property type="match status" value="1"/>
</dbReference>
<dbReference type="InterPro" id="IPR000847">
    <property type="entry name" value="LysR_HTH_N"/>
</dbReference>
<dbReference type="SUPFAM" id="SSF46785">
    <property type="entry name" value="Winged helix' DNA-binding domain"/>
    <property type="match status" value="1"/>
</dbReference>
<keyword evidence="4" id="KW-0804">Transcription</keyword>
<feature type="domain" description="HTH lysR-type" evidence="5">
    <location>
        <begin position="1"/>
        <end position="58"/>
    </location>
</feature>
<proteinExistence type="inferred from homology"/>
<dbReference type="Pfam" id="PF03466">
    <property type="entry name" value="LysR_substrate"/>
    <property type="match status" value="1"/>
</dbReference>
<keyword evidence="2" id="KW-0805">Transcription regulation</keyword>
<keyword evidence="7" id="KW-1185">Reference proteome</keyword>
<dbReference type="EMBL" id="JAAWWK010000001">
    <property type="protein sequence ID" value="NKI16111.1"/>
    <property type="molecule type" value="Genomic_DNA"/>
</dbReference>
<evidence type="ECO:0000256" key="3">
    <source>
        <dbReference type="ARBA" id="ARBA00023125"/>
    </source>
</evidence>
<sequence>MNSNKLKYVVAVDRFGSLTAAAEVVHITQSALTKAIADIEETVGFALFERRSRGVVATAEGRAFLDRAARVVEDLEQLVADARSAKGLHDLKMRIGVCPPSLVSLLNIALPKVLNLHPGVCIEQTAGWIEQSIHHLANRDIDLLVGPMPHIQRYGDQFTLHPLPPLEICFFVRKGHPLCGKSEIEVAHLSDYPMALADRSVASPELIYQLFGSREVPPDKQLHIINHFSSACRIVASSDTIGTVAASYRNNAAFLRKFTPLDTVDTVSPVPLVAAYHSRFLPSPPIRTLVGLLESEAHWAEG</sequence>
<dbReference type="RefSeq" id="WP_168448648.1">
    <property type="nucleotide sequence ID" value="NZ_JAAWWK010000001.1"/>
</dbReference>
<comment type="similarity">
    <text evidence="1">Belongs to the LysR transcriptional regulatory family.</text>
</comment>
<evidence type="ECO:0000313" key="7">
    <source>
        <dbReference type="Proteomes" id="UP000765845"/>
    </source>
</evidence>
<dbReference type="InterPro" id="IPR036388">
    <property type="entry name" value="WH-like_DNA-bd_sf"/>
</dbReference>
<organism evidence="6 7">
    <name type="scientific">Spongiibacter thalassae</name>
    <dbReference type="NCBI Taxonomy" id="2721624"/>
    <lineage>
        <taxon>Bacteria</taxon>
        <taxon>Pseudomonadati</taxon>
        <taxon>Pseudomonadota</taxon>
        <taxon>Gammaproteobacteria</taxon>
        <taxon>Cellvibrionales</taxon>
        <taxon>Spongiibacteraceae</taxon>
        <taxon>Spongiibacter</taxon>
    </lineage>
</organism>
<keyword evidence="3" id="KW-0238">DNA-binding</keyword>
<dbReference type="InterPro" id="IPR036390">
    <property type="entry name" value="WH_DNA-bd_sf"/>
</dbReference>
<reference evidence="6 7" key="1">
    <citation type="submission" date="2020-04" db="EMBL/GenBank/DDBJ databases">
        <authorList>
            <person name="Yoon J."/>
        </authorList>
    </citation>
    <scope>NUCLEOTIDE SEQUENCE [LARGE SCALE GENOMIC DNA]</scope>
    <source>
        <strain evidence="6 7">KMU-166</strain>
    </source>
</reference>
<name>A0ABX1GB16_9GAMM</name>
<evidence type="ECO:0000259" key="5">
    <source>
        <dbReference type="PROSITE" id="PS50931"/>
    </source>
</evidence>
<dbReference type="Gene3D" id="3.40.190.290">
    <property type="match status" value="1"/>
</dbReference>
<protein>
    <submittedName>
        <fullName evidence="6">LysR family transcriptional regulator</fullName>
    </submittedName>
</protein>
<comment type="caution">
    <text evidence="6">The sequence shown here is derived from an EMBL/GenBank/DDBJ whole genome shotgun (WGS) entry which is preliminary data.</text>
</comment>
<evidence type="ECO:0000313" key="6">
    <source>
        <dbReference type="EMBL" id="NKI16111.1"/>
    </source>
</evidence>
<dbReference type="PRINTS" id="PR00039">
    <property type="entry name" value="HTHLYSR"/>
</dbReference>
<evidence type="ECO:0000256" key="2">
    <source>
        <dbReference type="ARBA" id="ARBA00023015"/>
    </source>
</evidence>
<dbReference type="CDD" id="cd05466">
    <property type="entry name" value="PBP2_LTTR_substrate"/>
    <property type="match status" value="1"/>
</dbReference>
<evidence type="ECO:0000256" key="1">
    <source>
        <dbReference type="ARBA" id="ARBA00009437"/>
    </source>
</evidence>
<accession>A0ABX1GB16</accession>
<dbReference type="Proteomes" id="UP000765845">
    <property type="component" value="Unassembled WGS sequence"/>
</dbReference>
<evidence type="ECO:0000256" key="4">
    <source>
        <dbReference type="ARBA" id="ARBA00023163"/>
    </source>
</evidence>
<dbReference type="PANTHER" id="PTHR30419">
    <property type="entry name" value="HTH-TYPE TRANSCRIPTIONAL REGULATOR YBHD"/>
    <property type="match status" value="1"/>
</dbReference>
<dbReference type="InterPro" id="IPR005119">
    <property type="entry name" value="LysR_subst-bd"/>
</dbReference>